<accession>A0A1S6LVL6</accession>
<reference evidence="2" key="1">
    <citation type="journal article" date="2016" name="Virus Evol.">
        <title>Diversity and comparative genomics of chimeric viruses in Sphagnum-dominated peatlands.</title>
        <authorList>
            <person name="Quaiser A."/>
            <person name="Krupovic M."/>
            <person name="Dufresne A."/>
            <person name="Francez A.J."/>
            <person name="Roux S."/>
        </authorList>
    </citation>
    <scope>NUCLEOTIDE SEQUENCE</scope>
    <source>
        <strain evidence="2">CRUV-49-B</strain>
        <strain evidence="3">CRUV-51-F</strain>
    </source>
</reference>
<dbReference type="EMBL" id="KX388530">
    <property type="protein sequence ID" value="AQU11803.1"/>
    <property type="molecule type" value="Genomic_DNA"/>
</dbReference>
<organism evidence="2">
    <name type="scientific">Cruciviridae sp</name>
    <dbReference type="NCBI Taxonomy" id="1955495"/>
    <lineage>
        <taxon>Viruses</taxon>
        <taxon>Cruciviruses</taxon>
    </lineage>
</organism>
<evidence type="ECO:0000313" key="2">
    <source>
        <dbReference type="EMBL" id="AQU11795.1"/>
    </source>
</evidence>
<name>A0A1S6LVL6_9VIRU</name>
<sequence>MLSRDLEFAKYQKSKLSQKDKKKGKQSNLDGDIVEPVRNENEVSQDENVKK</sequence>
<protein>
    <submittedName>
        <fullName evidence="2">Uncharacterized protein</fullName>
    </submittedName>
</protein>
<feature type="compositionally biased region" description="Basic and acidic residues" evidence="1">
    <location>
        <begin position="35"/>
        <end position="51"/>
    </location>
</feature>
<proteinExistence type="predicted"/>
<dbReference type="EMBL" id="KX388528">
    <property type="protein sequence ID" value="AQU11795.1"/>
    <property type="molecule type" value="Genomic_DNA"/>
</dbReference>
<evidence type="ECO:0000256" key="1">
    <source>
        <dbReference type="SAM" id="MobiDB-lite"/>
    </source>
</evidence>
<feature type="compositionally biased region" description="Basic and acidic residues" evidence="1">
    <location>
        <begin position="1"/>
        <end position="10"/>
    </location>
</feature>
<evidence type="ECO:0000313" key="3">
    <source>
        <dbReference type="EMBL" id="AQU11803.1"/>
    </source>
</evidence>
<feature type="region of interest" description="Disordered" evidence="1">
    <location>
        <begin position="1"/>
        <end position="51"/>
    </location>
</feature>